<keyword evidence="12" id="KW-1185">Reference proteome</keyword>
<reference evidence="11 12" key="1">
    <citation type="submission" date="2019-02" db="EMBL/GenBank/DDBJ databases">
        <title>Genome sequencing of the rare red list fungi Bondarzewia mesenterica.</title>
        <authorList>
            <person name="Buettner E."/>
            <person name="Kellner H."/>
        </authorList>
    </citation>
    <scope>NUCLEOTIDE SEQUENCE [LARGE SCALE GENOMIC DNA]</scope>
    <source>
        <strain evidence="11 12">DSM 108281</strain>
    </source>
</reference>
<keyword evidence="8" id="KW-0862">Zinc</keyword>
<dbReference type="AlphaFoldDB" id="A0A4S4LVC4"/>
<evidence type="ECO:0000256" key="7">
    <source>
        <dbReference type="ARBA" id="ARBA00022786"/>
    </source>
</evidence>
<feature type="compositionally biased region" description="Basic and acidic residues" evidence="9">
    <location>
        <begin position="57"/>
        <end position="71"/>
    </location>
</feature>
<feature type="region of interest" description="Disordered" evidence="9">
    <location>
        <begin position="150"/>
        <end position="180"/>
    </location>
</feature>
<evidence type="ECO:0000256" key="6">
    <source>
        <dbReference type="ARBA" id="ARBA00022771"/>
    </source>
</evidence>
<accession>A0A4S4LVC4</accession>
<dbReference type="OrthoDB" id="9977870at2759"/>
<dbReference type="InterPro" id="IPR044066">
    <property type="entry name" value="TRIAD_supradom"/>
</dbReference>
<feature type="domain" description="RING-type" evidence="10">
    <location>
        <begin position="194"/>
        <end position="439"/>
    </location>
</feature>
<protein>
    <recommendedName>
        <fullName evidence="2">RBR-type E3 ubiquitin transferase</fullName>
        <ecNumber evidence="2">2.3.2.31</ecNumber>
    </recommendedName>
</protein>
<comment type="catalytic activity">
    <reaction evidence="1">
        <text>[E2 ubiquitin-conjugating enzyme]-S-ubiquitinyl-L-cysteine + [acceptor protein]-L-lysine = [E2 ubiquitin-conjugating enzyme]-L-cysteine + [acceptor protein]-N(6)-ubiquitinyl-L-lysine.</text>
        <dbReference type="EC" id="2.3.2.31"/>
    </reaction>
</comment>
<evidence type="ECO:0000256" key="4">
    <source>
        <dbReference type="ARBA" id="ARBA00022723"/>
    </source>
</evidence>
<evidence type="ECO:0000256" key="3">
    <source>
        <dbReference type="ARBA" id="ARBA00022679"/>
    </source>
</evidence>
<dbReference type="PANTHER" id="PTHR11685">
    <property type="entry name" value="RBR FAMILY RING FINGER AND IBR DOMAIN-CONTAINING"/>
    <property type="match status" value="1"/>
</dbReference>
<evidence type="ECO:0000256" key="1">
    <source>
        <dbReference type="ARBA" id="ARBA00001798"/>
    </source>
</evidence>
<name>A0A4S4LVC4_9AGAM</name>
<keyword evidence="3" id="KW-0808">Transferase</keyword>
<dbReference type="CDD" id="cd22582">
    <property type="entry name" value="BRcat_RBR_unk"/>
    <property type="match status" value="1"/>
</dbReference>
<dbReference type="GO" id="GO:0008270">
    <property type="term" value="F:zinc ion binding"/>
    <property type="evidence" value="ECO:0007669"/>
    <property type="project" value="UniProtKB-KW"/>
</dbReference>
<dbReference type="Proteomes" id="UP000310158">
    <property type="component" value="Unassembled WGS sequence"/>
</dbReference>
<evidence type="ECO:0000256" key="5">
    <source>
        <dbReference type="ARBA" id="ARBA00022737"/>
    </source>
</evidence>
<evidence type="ECO:0000259" key="10">
    <source>
        <dbReference type="PROSITE" id="PS51873"/>
    </source>
</evidence>
<evidence type="ECO:0000256" key="8">
    <source>
        <dbReference type="ARBA" id="ARBA00022833"/>
    </source>
</evidence>
<keyword evidence="7" id="KW-0833">Ubl conjugation pathway</keyword>
<sequence length="596" mass="65839">MVTSEISDDDEVDVSTQLLIAQLLDEELNDMSSAHLAESLQMGDALRTSSLSSDVQFEEKGGDKGKPKTPIGREVESAMDEDFQLAHELLAQDARISSDAALAAKMQLDNDASIMSDAEFARKIQDADENGFDIDDPKMKDADRVLGKDAVDRILATDPNSKGKGKGKGRGSNPPSMHEPSVVLDFAGNTWSSPHHICGICMEPFQQTNSPVSASGTATSSNRVQFGLHLPCPGEHGYCLSCMSSYIKNKLDPNGDGSGISEDVRVFPIPCPECLSHDWPAGIQVSTAERVLGDKGLLLWHHQKLLDSLPRYYCPNPRCSILLQVDDDSDDPQAECPACSGLLCVPCKAVWHDGMTCEEYQAIPMEDRSPDDLLTLQAIKAKNWRRCPSCSVIIIISYFRLECSFNDTQCKTEFCFKCGALWDKRQQRCTSDPACALWDEDMLFEDRERERQRLQLPPAAGPARLVAEPPRPRLLGQGAFAGPAAVPMVHAPLAAPPPPYNAEPPRLEPGEFDWVTDPGSPPIQRSPSLRPPTLLTHLFYLRRPVQSPLVHYRDGTEFGMRLLRRRRQFPPRVAGPSEPSSAFGIRLLWEALQKRV</sequence>
<gene>
    <name evidence="11" type="ORF">EW146_g4847</name>
</gene>
<dbReference type="InterPro" id="IPR002867">
    <property type="entry name" value="IBR_dom"/>
</dbReference>
<organism evidence="11 12">
    <name type="scientific">Bondarzewia mesenterica</name>
    <dbReference type="NCBI Taxonomy" id="1095465"/>
    <lineage>
        <taxon>Eukaryota</taxon>
        <taxon>Fungi</taxon>
        <taxon>Dikarya</taxon>
        <taxon>Basidiomycota</taxon>
        <taxon>Agaricomycotina</taxon>
        <taxon>Agaricomycetes</taxon>
        <taxon>Russulales</taxon>
        <taxon>Bondarzewiaceae</taxon>
        <taxon>Bondarzewia</taxon>
    </lineage>
</organism>
<keyword evidence="6" id="KW-0863">Zinc-finger</keyword>
<dbReference type="EMBL" id="SGPL01000198">
    <property type="protein sequence ID" value="THH15651.1"/>
    <property type="molecule type" value="Genomic_DNA"/>
</dbReference>
<evidence type="ECO:0000313" key="12">
    <source>
        <dbReference type="Proteomes" id="UP000310158"/>
    </source>
</evidence>
<dbReference type="SUPFAM" id="SSF57850">
    <property type="entry name" value="RING/U-box"/>
    <property type="match status" value="3"/>
</dbReference>
<evidence type="ECO:0000256" key="2">
    <source>
        <dbReference type="ARBA" id="ARBA00012251"/>
    </source>
</evidence>
<dbReference type="Pfam" id="PF01485">
    <property type="entry name" value="IBR"/>
    <property type="match status" value="2"/>
</dbReference>
<evidence type="ECO:0000256" key="9">
    <source>
        <dbReference type="SAM" id="MobiDB-lite"/>
    </source>
</evidence>
<comment type="caution">
    <text evidence="11">The sequence shown here is derived from an EMBL/GenBank/DDBJ whole genome shotgun (WGS) entry which is preliminary data.</text>
</comment>
<dbReference type="GO" id="GO:0061630">
    <property type="term" value="F:ubiquitin protein ligase activity"/>
    <property type="evidence" value="ECO:0007669"/>
    <property type="project" value="UniProtKB-EC"/>
</dbReference>
<dbReference type="SMART" id="SM00647">
    <property type="entry name" value="IBR"/>
    <property type="match status" value="2"/>
</dbReference>
<keyword evidence="4" id="KW-0479">Metal-binding</keyword>
<evidence type="ECO:0000313" key="11">
    <source>
        <dbReference type="EMBL" id="THH15651.1"/>
    </source>
</evidence>
<dbReference type="GO" id="GO:0016567">
    <property type="term" value="P:protein ubiquitination"/>
    <property type="evidence" value="ECO:0007669"/>
    <property type="project" value="InterPro"/>
</dbReference>
<proteinExistence type="predicted"/>
<dbReference type="EC" id="2.3.2.31" evidence="2"/>
<keyword evidence="5" id="KW-0677">Repeat</keyword>
<dbReference type="PROSITE" id="PS51873">
    <property type="entry name" value="TRIAD"/>
    <property type="match status" value="1"/>
</dbReference>
<feature type="region of interest" description="Disordered" evidence="9">
    <location>
        <begin position="51"/>
        <end position="71"/>
    </location>
</feature>
<dbReference type="Gene3D" id="1.20.120.1750">
    <property type="match status" value="1"/>
</dbReference>
<dbReference type="InterPro" id="IPR031127">
    <property type="entry name" value="E3_UB_ligase_RBR"/>
</dbReference>